<evidence type="ECO:0000256" key="1">
    <source>
        <dbReference type="SAM" id="Coils"/>
    </source>
</evidence>
<evidence type="ECO:0000313" key="2">
    <source>
        <dbReference type="EMBL" id="ETO15797.1"/>
    </source>
</evidence>
<dbReference type="Proteomes" id="UP000023152">
    <property type="component" value="Unassembled WGS sequence"/>
</dbReference>
<gene>
    <name evidence="2" type="ORF">RFI_21569</name>
</gene>
<keyword evidence="1" id="KW-0175">Coiled coil</keyword>
<sequence>MEALKDQGFQLQQCQEKCKNLEEMCGHYKTLWDKLTDQNNKLEQTLKEKATAYEQLRQQCEDKARQNLELDKQLDTFQVSNRNLRHGIEQLEQSLKQTKLDHLAEQKQLALREESLKRELSEVRSKLEDATHEIDTLRLEKLTGSKVTQRIEQLESELERVNKSHKEEIESLQKQLQGQLDSLTLAHKEEMENSEIILKAKELRIFQLEEQKSAHESKLQKTEQKMAEMSELMQRMQLDNHTLTQAIGQHQEEIDALENALVNAEEEIKDLQSQLQQYSHNTREKIFFVDDECCLVRNIF</sequence>
<protein>
    <submittedName>
        <fullName evidence="2">GTPase</fullName>
    </submittedName>
</protein>
<name>X6MQS6_RETFI</name>
<proteinExistence type="predicted"/>
<keyword evidence="3" id="KW-1185">Reference proteome</keyword>
<feature type="coiled-coil region" evidence="1">
    <location>
        <begin position="4"/>
        <end position="281"/>
    </location>
</feature>
<organism evidence="2 3">
    <name type="scientific">Reticulomyxa filosa</name>
    <dbReference type="NCBI Taxonomy" id="46433"/>
    <lineage>
        <taxon>Eukaryota</taxon>
        <taxon>Sar</taxon>
        <taxon>Rhizaria</taxon>
        <taxon>Retaria</taxon>
        <taxon>Foraminifera</taxon>
        <taxon>Monothalamids</taxon>
        <taxon>Reticulomyxidae</taxon>
        <taxon>Reticulomyxa</taxon>
    </lineage>
</organism>
<evidence type="ECO:0000313" key="3">
    <source>
        <dbReference type="Proteomes" id="UP000023152"/>
    </source>
</evidence>
<dbReference type="EMBL" id="ASPP01018795">
    <property type="protein sequence ID" value="ETO15797.1"/>
    <property type="molecule type" value="Genomic_DNA"/>
</dbReference>
<comment type="caution">
    <text evidence="2">The sequence shown here is derived from an EMBL/GenBank/DDBJ whole genome shotgun (WGS) entry which is preliminary data.</text>
</comment>
<accession>X6MQS6</accession>
<reference evidence="2 3" key="1">
    <citation type="journal article" date="2013" name="Curr. Biol.">
        <title>The Genome of the Foraminiferan Reticulomyxa filosa.</title>
        <authorList>
            <person name="Glockner G."/>
            <person name="Hulsmann N."/>
            <person name="Schleicher M."/>
            <person name="Noegel A.A."/>
            <person name="Eichinger L."/>
            <person name="Gallinger C."/>
            <person name="Pawlowski J."/>
            <person name="Sierra R."/>
            <person name="Euteneuer U."/>
            <person name="Pillet L."/>
            <person name="Moustafa A."/>
            <person name="Platzer M."/>
            <person name="Groth M."/>
            <person name="Szafranski K."/>
            <person name="Schliwa M."/>
        </authorList>
    </citation>
    <scope>NUCLEOTIDE SEQUENCE [LARGE SCALE GENOMIC DNA]</scope>
</reference>
<dbReference type="AlphaFoldDB" id="X6MQS6"/>
<dbReference type="Gene3D" id="1.20.5.340">
    <property type="match status" value="1"/>
</dbReference>